<evidence type="ECO:0000313" key="2">
    <source>
        <dbReference type="Proteomes" id="UP000266669"/>
    </source>
</evidence>
<reference evidence="2" key="1">
    <citation type="submission" date="2018-05" db="EMBL/GenBank/DDBJ databases">
        <title>Leptospira yasudae sp. nov. and Leptospira stimsonii sp. nov., two pathogenic species of the genus Leptospira isolated from environmental sources.</title>
        <authorList>
            <person name="Casanovas-Massana A."/>
            <person name="Hamond C."/>
            <person name="Santos L.A."/>
            <person name="Hacker K.P."/>
            <person name="Balassiano I."/>
            <person name="Medeiros M.A."/>
            <person name="Reis M.G."/>
            <person name="Ko A.I."/>
            <person name="Wunder E.A."/>
        </authorList>
    </citation>
    <scope>NUCLEOTIDE SEQUENCE [LARGE SCALE GENOMIC DNA]</scope>
    <source>
        <strain evidence="2">AMB6-RJ</strain>
    </source>
</reference>
<organism evidence="1 2">
    <name type="scientific">Leptospira stimsonii</name>
    <dbReference type="NCBI Taxonomy" id="2202203"/>
    <lineage>
        <taxon>Bacteria</taxon>
        <taxon>Pseudomonadati</taxon>
        <taxon>Spirochaetota</taxon>
        <taxon>Spirochaetia</taxon>
        <taxon>Leptospirales</taxon>
        <taxon>Leptospiraceae</taxon>
        <taxon>Leptospira</taxon>
    </lineage>
</organism>
<dbReference type="EMBL" id="QHCS01000007">
    <property type="protein sequence ID" value="RHX83848.1"/>
    <property type="molecule type" value="Genomic_DNA"/>
</dbReference>
<proteinExistence type="predicted"/>
<accession>A0A8B3CK98</accession>
<evidence type="ECO:0000313" key="1">
    <source>
        <dbReference type="EMBL" id="RHX83848.1"/>
    </source>
</evidence>
<dbReference type="Proteomes" id="UP000266669">
    <property type="component" value="Unassembled WGS sequence"/>
</dbReference>
<dbReference type="AlphaFoldDB" id="A0A8B3CK98"/>
<comment type="caution">
    <text evidence="1">The sequence shown here is derived from an EMBL/GenBank/DDBJ whole genome shotgun (WGS) entry which is preliminary data.</text>
</comment>
<protein>
    <submittedName>
        <fullName evidence="1">Uncharacterized protein</fullName>
    </submittedName>
</protein>
<gene>
    <name evidence="1" type="ORF">DLM78_20400</name>
</gene>
<name>A0A8B3CK98_9LEPT</name>
<sequence>MYMGELASEFLRGLRDATHVGNDKTSVTAPAFYPANADLTKDDCRRSSINFYENDDALILLQNDKKNSEFGIAKLLTSKFKKLQEVYEIEESWCLEKDPLMNRTPPNPYHGNIVYKSNLSYDKMKTLAGALAAAAKLI</sequence>